<evidence type="ECO:0000313" key="3">
    <source>
        <dbReference type="Proteomes" id="UP000054560"/>
    </source>
</evidence>
<feature type="region of interest" description="Disordered" evidence="1">
    <location>
        <begin position="24"/>
        <end position="55"/>
    </location>
</feature>
<evidence type="ECO:0000313" key="2">
    <source>
        <dbReference type="EMBL" id="KNC72075.1"/>
    </source>
</evidence>
<feature type="non-terminal residue" evidence="2">
    <location>
        <position position="92"/>
    </location>
</feature>
<organism evidence="2 3">
    <name type="scientific">Sphaeroforma arctica JP610</name>
    <dbReference type="NCBI Taxonomy" id="667725"/>
    <lineage>
        <taxon>Eukaryota</taxon>
        <taxon>Ichthyosporea</taxon>
        <taxon>Ichthyophonida</taxon>
        <taxon>Sphaeroforma</taxon>
    </lineage>
</organism>
<evidence type="ECO:0000256" key="1">
    <source>
        <dbReference type="SAM" id="MobiDB-lite"/>
    </source>
</evidence>
<name>A0A0L0F5V0_9EUKA</name>
<dbReference type="GeneID" id="25915882"/>
<accession>A0A0L0F5V0</accession>
<proteinExistence type="predicted"/>
<gene>
    <name evidence="2" type="ORF">SARC_15378</name>
</gene>
<dbReference type="AlphaFoldDB" id="A0A0L0F5V0"/>
<dbReference type="RefSeq" id="XP_014145977.1">
    <property type="nucleotide sequence ID" value="XM_014290502.1"/>
</dbReference>
<keyword evidence="3" id="KW-1185">Reference proteome</keyword>
<protein>
    <submittedName>
        <fullName evidence="2">Uncharacterized protein</fullName>
    </submittedName>
</protein>
<feature type="non-terminal residue" evidence="2">
    <location>
        <position position="1"/>
    </location>
</feature>
<reference evidence="2 3" key="1">
    <citation type="submission" date="2011-02" db="EMBL/GenBank/DDBJ databases">
        <title>The Genome Sequence of Sphaeroforma arctica JP610.</title>
        <authorList>
            <consortium name="The Broad Institute Genome Sequencing Platform"/>
            <person name="Russ C."/>
            <person name="Cuomo C."/>
            <person name="Young S.K."/>
            <person name="Zeng Q."/>
            <person name="Gargeya S."/>
            <person name="Alvarado L."/>
            <person name="Berlin A."/>
            <person name="Chapman S.B."/>
            <person name="Chen Z."/>
            <person name="Freedman E."/>
            <person name="Gellesch M."/>
            <person name="Goldberg J."/>
            <person name="Griggs A."/>
            <person name="Gujja S."/>
            <person name="Heilman E."/>
            <person name="Heiman D."/>
            <person name="Howarth C."/>
            <person name="Mehta T."/>
            <person name="Neiman D."/>
            <person name="Pearson M."/>
            <person name="Roberts A."/>
            <person name="Saif S."/>
            <person name="Shea T."/>
            <person name="Shenoy N."/>
            <person name="Sisk P."/>
            <person name="Stolte C."/>
            <person name="Sykes S."/>
            <person name="White J."/>
            <person name="Yandava C."/>
            <person name="Burger G."/>
            <person name="Gray M.W."/>
            <person name="Holland P.W.H."/>
            <person name="King N."/>
            <person name="Lang F.B.F."/>
            <person name="Roger A.J."/>
            <person name="Ruiz-Trillo I."/>
            <person name="Haas B."/>
            <person name="Nusbaum C."/>
            <person name="Birren B."/>
        </authorList>
    </citation>
    <scope>NUCLEOTIDE SEQUENCE [LARGE SCALE GENOMIC DNA]</scope>
    <source>
        <strain evidence="2 3">JP610</strain>
    </source>
</reference>
<sequence>VLPLLTQTSIGDCINQVELQDKWQPSKVDRDNQIDDNDNTSLSRPDKPATRWAASATVESRTKDVVVSFSPIGGDPIIDVLSADVKHTLKIK</sequence>
<dbReference type="EMBL" id="KQ247620">
    <property type="protein sequence ID" value="KNC72075.1"/>
    <property type="molecule type" value="Genomic_DNA"/>
</dbReference>
<dbReference type="Proteomes" id="UP000054560">
    <property type="component" value="Unassembled WGS sequence"/>
</dbReference>